<protein>
    <submittedName>
        <fullName evidence="1">Uncharacterized protein</fullName>
    </submittedName>
</protein>
<reference evidence="1 2" key="1">
    <citation type="submission" date="2015-05" db="EMBL/GenBank/DDBJ databases">
        <title>Genome assembly of Archangium gephyra DSM 2261.</title>
        <authorList>
            <person name="Sharma G."/>
            <person name="Subramanian S."/>
        </authorList>
    </citation>
    <scope>NUCLEOTIDE SEQUENCE [LARGE SCALE GENOMIC DNA]</scope>
    <source>
        <strain evidence="1 2">DSM 2261</strain>
    </source>
</reference>
<gene>
    <name evidence="1" type="ORF">AA314_08224</name>
</gene>
<accession>A0AAC8THX5</accession>
<proteinExistence type="predicted"/>
<evidence type="ECO:0000313" key="1">
    <source>
        <dbReference type="EMBL" id="AKJ06598.1"/>
    </source>
</evidence>
<name>A0AAC8THX5_9BACT</name>
<dbReference type="AlphaFoldDB" id="A0AAC8THX5"/>
<dbReference type="EMBL" id="CP011509">
    <property type="protein sequence ID" value="AKJ06598.1"/>
    <property type="molecule type" value="Genomic_DNA"/>
</dbReference>
<dbReference type="KEGG" id="age:AA314_08224"/>
<sequence>MTKNAATRTLRRVSFFSATTTTTTTATQTAGVDSCVK</sequence>
<evidence type="ECO:0000313" key="2">
    <source>
        <dbReference type="Proteomes" id="UP000035579"/>
    </source>
</evidence>
<dbReference type="Proteomes" id="UP000035579">
    <property type="component" value="Chromosome"/>
</dbReference>
<organism evidence="1 2">
    <name type="scientific">Archangium gephyra</name>
    <dbReference type="NCBI Taxonomy" id="48"/>
    <lineage>
        <taxon>Bacteria</taxon>
        <taxon>Pseudomonadati</taxon>
        <taxon>Myxococcota</taxon>
        <taxon>Myxococcia</taxon>
        <taxon>Myxococcales</taxon>
        <taxon>Cystobacterineae</taxon>
        <taxon>Archangiaceae</taxon>
        <taxon>Archangium</taxon>
    </lineage>
</organism>